<dbReference type="Gene3D" id="3.40.50.720">
    <property type="entry name" value="NAD(P)-binding Rossmann-like Domain"/>
    <property type="match status" value="1"/>
</dbReference>
<dbReference type="PRINTS" id="PR00081">
    <property type="entry name" value="GDHRDH"/>
</dbReference>
<dbReference type="SUPFAM" id="SSF51735">
    <property type="entry name" value="NAD(P)-binding Rossmann-fold domains"/>
    <property type="match status" value="1"/>
</dbReference>
<dbReference type="RefSeq" id="WP_188710669.1">
    <property type="nucleotide sequence ID" value="NZ_BMHO01000001.1"/>
</dbReference>
<evidence type="ECO:0000256" key="2">
    <source>
        <dbReference type="ARBA" id="ARBA00023002"/>
    </source>
</evidence>
<organism evidence="4 5">
    <name type="scientific">Microbacterium faecale</name>
    <dbReference type="NCBI Taxonomy" id="1804630"/>
    <lineage>
        <taxon>Bacteria</taxon>
        <taxon>Bacillati</taxon>
        <taxon>Actinomycetota</taxon>
        <taxon>Actinomycetes</taxon>
        <taxon>Micrococcales</taxon>
        <taxon>Microbacteriaceae</taxon>
        <taxon>Microbacterium</taxon>
    </lineage>
</organism>
<dbReference type="GO" id="GO:0016491">
    <property type="term" value="F:oxidoreductase activity"/>
    <property type="evidence" value="ECO:0007669"/>
    <property type="project" value="UniProtKB-KW"/>
</dbReference>
<comment type="caution">
    <text evidence="4">The sequence shown here is derived from an EMBL/GenBank/DDBJ whole genome shotgun (WGS) entry which is preliminary data.</text>
</comment>
<accession>A0A916Y213</accession>
<reference evidence="4" key="2">
    <citation type="submission" date="2020-09" db="EMBL/GenBank/DDBJ databases">
        <authorList>
            <person name="Sun Q."/>
            <person name="Zhou Y."/>
        </authorList>
    </citation>
    <scope>NUCLEOTIDE SEQUENCE</scope>
    <source>
        <strain evidence="4">CGMCC 1.15152</strain>
    </source>
</reference>
<dbReference type="InterPro" id="IPR002347">
    <property type="entry name" value="SDR_fam"/>
</dbReference>
<reference evidence="4" key="1">
    <citation type="journal article" date="2014" name="Int. J. Syst. Evol. Microbiol.">
        <title>Complete genome sequence of Corynebacterium casei LMG S-19264T (=DSM 44701T), isolated from a smear-ripened cheese.</title>
        <authorList>
            <consortium name="US DOE Joint Genome Institute (JGI-PGF)"/>
            <person name="Walter F."/>
            <person name="Albersmeier A."/>
            <person name="Kalinowski J."/>
            <person name="Ruckert C."/>
        </authorList>
    </citation>
    <scope>NUCLEOTIDE SEQUENCE</scope>
    <source>
        <strain evidence="4">CGMCC 1.15152</strain>
    </source>
</reference>
<evidence type="ECO:0000313" key="5">
    <source>
        <dbReference type="Proteomes" id="UP000633205"/>
    </source>
</evidence>
<dbReference type="PANTHER" id="PTHR44169">
    <property type="entry name" value="NADPH-DEPENDENT 1-ACYLDIHYDROXYACETONE PHOSPHATE REDUCTASE"/>
    <property type="match status" value="1"/>
</dbReference>
<dbReference type="EMBL" id="BMHO01000001">
    <property type="protein sequence ID" value="GGD27324.1"/>
    <property type="molecule type" value="Genomic_DNA"/>
</dbReference>
<comment type="similarity">
    <text evidence="1 3">Belongs to the short-chain dehydrogenases/reductases (SDR) family.</text>
</comment>
<gene>
    <name evidence="4" type="ORF">GCM10010915_04220</name>
</gene>
<dbReference type="NCBIfam" id="NF006119">
    <property type="entry name" value="PRK08264.1-5"/>
    <property type="match status" value="1"/>
</dbReference>
<proteinExistence type="inferred from homology"/>
<keyword evidence="5" id="KW-1185">Reference proteome</keyword>
<keyword evidence="2" id="KW-0560">Oxidoreductase</keyword>
<name>A0A916Y213_9MICO</name>
<dbReference type="Proteomes" id="UP000633205">
    <property type="component" value="Unassembled WGS sequence"/>
</dbReference>
<dbReference type="InterPro" id="IPR036291">
    <property type="entry name" value="NAD(P)-bd_dom_sf"/>
</dbReference>
<dbReference type="PANTHER" id="PTHR44169:SF6">
    <property type="entry name" value="NADPH-DEPENDENT 1-ACYLDIHYDROXYACETONE PHOSPHATE REDUCTASE"/>
    <property type="match status" value="1"/>
</dbReference>
<dbReference type="InterPro" id="IPR020904">
    <property type="entry name" value="Sc_DH/Rdtase_CS"/>
</dbReference>
<evidence type="ECO:0000256" key="1">
    <source>
        <dbReference type="ARBA" id="ARBA00006484"/>
    </source>
</evidence>
<dbReference type="Pfam" id="PF00106">
    <property type="entry name" value="adh_short"/>
    <property type="match status" value="1"/>
</dbReference>
<sequence length="231" mass="23704">MQITDSIALVTGANRGIGAEFVRQLAERGARKVYATARSAQSITATGVEVIELDITDEEAIAQAAAAASDVTLLINNAGVASGADLLTGAMSAIRRDMETNLFGTLALSRAFAPVLRRNGGGAILNVLSAASWYTAVGAGAYAMSKAAAWSLTDATRHELAAQGTQVVGLHMAMVDTEMTASMDVPKISRHDAVAAALDGIEAGADEVIADDVTRAVKSALDLAPTARYAA</sequence>
<evidence type="ECO:0000256" key="3">
    <source>
        <dbReference type="RuleBase" id="RU000363"/>
    </source>
</evidence>
<dbReference type="PROSITE" id="PS00061">
    <property type="entry name" value="ADH_SHORT"/>
    <property type="match status" value="1"/>
</dbReference>
<evidence type="ECO:0000313" key="4">
    <source>
        <dbReference type="EMBL" id="GGD27324.1"/>
    </source>
</evidence>
<dbReference type="PRINTS" id="PR00080">
    <property type="entry name" value="SDRFAMILY"/>
</dbReference>
<protein>
    <submittedName>
        <fullName evidence="4">Short-chain dehydrogenase</fullName>
    </submittedName>
</protein>
<dbReference type="AlphaFoldDB" id="A0A916Y213"/>